<evidence type="ECO:0000256" key="6">
    <source>
        <dbReference type="ARBA" id="ARBA00023204"/>
    </source>
</evidence>
<dbReference type="SUPFAM" id="SSF46767">
    <property type="entry name" value="Methylated DNA-protein cysteine methyltransferase, C-terminal domain"/>
    <property type="match status" value="1"/>
</dbReference>
<comment type="catalytic activity">
    <reaction evidence="7">
        <text>a 6-O-methyl-2'-deoxyguanosine in DNA + L-cysteinyl-[protein] = S-methyl-L-cysteinyl-[protein] + a 2'-deoxyguanosine in DNA</text>
        <dbReference type="Rhea" id="RHEA:24000"/>
        <dbReference type="Rhea" id="RHEA-COMP:10131"/>
        <dbReference type="Rhea" id="RHEA-COMP:10132"/>
        <dbReference type="Rhea" id="RHEA-COMP:11367"/>
        <dbReference type="Rhea" id="RHEA-COMP:11368"/>
        <dbReference type="ChEBI" id="CHEBI:29950"/>
        <dbReference type="ChEBI" id="CHEBI:82612"/>
        <dbReference type="ChEBI" id="CHEBI:85445"/>
        <dbReference type="ChEBI" id="CHEBI:85448"/>
        <dbReference type="EC" id="2.1.1.63"/>
    </reaction>
</comment>
<accession>A0A8E6BBP1</accession>
<evidence type="ECO:0000256" key="7">
    <source>
        <dbReference type="ARBA" id="ARBA00049348"/>
    </source>
</evidence>
<evidence type="ECO:0000256" key="1">
    <source>
        <dbReference type="ARBA" id="ARBA00001286"/>
    </source>
</evidence>
<evidence type="ECO:0000313" key="9">
    <source>
        <dbReference type="EMBL" id="QVL34967.1"/>
    </source>
</evidence>
<dbReference type="EMBL" id="CP074694">
    <property type="protein sequence ID" value="QVL34967.1"/>
    <property type="molecule type" value="Genomic_DNA"/>
</dbReference>
<dbReference type="Proteomes" id="UP000676194">
    <property type="component" value="Chromosome"/>
</dbReference>
<dbReference type="GO" id="GO:0003908">
    <property type="term" value="F:methylated-DNA-[protein]-cysteine S-methyltransferase activity"/>
    <property type="evidence" value="ECO:0007669"/>
    <property type="project" value="UniProtKB-EC"/>
</dbReference>
<evidence type="ECO:0000256" key="3">
    <source>
        <dbReference type="ARBA" id="ARBA00022603"/>
    </source>
</evidence>
<gene>
    <name evidence="9" type="ORF">KIH39_20085</name>
</gene>
<dbReference type="KEGG" id="tsph:KIH39_20085"/>
<protein>
    <submittedName>
        <fullName evidence="9">Methylated-DNA--[protein]-cysteine S-methyltransferase</fullName>
    </submittedName>
</protein>
<reference evidence="9" key="1">
    <citation type="submission" date="2021-05" db="EMBL/GenBank/DDBJ databases">
        <title>Complete genome sequence of the cellulolytic planctomycete Telmatocola sphagniphila SP2T and characterization of the first cellulase from planctomycetes.</title>
        <authorList>
            <person name="Rakitin A.L."/>
            <person name="Beletsky A.V."/>
            <person name="Naumoff D.G."/>
            <person name="Kulichevskaya I.S."/>
            <person name="Mardanov A.V."/>
            <person name="Ravin N.V."/>
            <person name="Dedysh S.N."/>
        </authorList>
    </citation>
    <scope>NUCLEOTIDE SEQUENCE</scope>
    <source>
        <strain evidence="9">SP2T</strain>
    </source>
</reference>
<dbReference type="PROSITE" id="PS00374">
    <property type="entry name" value="MGMT"/>
    <property type="match status" value="1"/>
</dbReference>
<dbReference type="NCBIfam" id="TIGR00589">
    <property type="entry name" value="ogt"/>
    <property type="match status" value="1"/>
</dbReference>
<comment type="catalytic activity">
    <reaction evidence="1">
        <text>a 4-O-methyl-thymidine in DNA + L-cysteinyl-[protein] = a thymidine in DNA + S-methyl-L-cysteinyl-[protein]</text>
        <dbReference type="Rhea" id="RHEA:53428"/>
        <dbReference type="Rhea" id="RHEA-COMP:10131"/>
        <dbReference type="Rhea" id="RHEA-COMP:10132"/>
        <dbReference type="Rhea" id="RHEA-COMP:13555"/>
        <dbReference type="Rhea" id="RHEA-COMP:13556"/>
        <dbReference type="ChEBI" id="CHEBI:29950"/>
        <dbReference type="ChEBI" id="CHEBI:82612"/>
        <dbReference type="ChEBI" id="CHEBI:137386"/>
        <dbReference type="ChEBI" id="CHEBI:137387"/>
        <dbReference type="EC" id="2.1.1.63"/>
    </reaction>
</comment>
<name>A0A8E6BBP1_9BACT</name>
<feature type="domain" description="Methylated-DNA-[protein]-cysteine S-methyltransferase DNA binding" evidence="8">
    <location>
        <begin position="46"/>
        <end position="126"/>
    </location>
</feature>
<evidence type="ECO:0000256" key="2">
    <source>
        <dbReference type="ARBA" id="ARBA00022490"/>
    </source>
</evidence>
<dbReference type="GO" id="GO:0032259">
    <property type="term" value="P:methylation"/>
    <property type="evidence" value="ECO:0007669"/>
    <property type="project" value="UniProtKB-KW"/>
</dbReference>
<dbReference type="PANTHER" id="PTHR10815">
    <property type="entry name" value="METHYLATED-DNA--PROTEIN-CYSTEINE METHYLTRANSFERASE"/>
    <property type="match status" value="1"/>
</dbReference>
<evidence type="ECO:0000259" key="8">
    <source>
        <dbReference type="Pfam" id="PF01035"/>
    </source>
</evidence>
<dbReference type="GO" id="GO:0006281">
    <property type="term" value="P:DNA repair"/>
    <property type="evidence" value="ECO:0007669"/>
    <property type="project" value="UniProtKB-KW"/>
</dbReference>
<dbReference type="AlphaFoldDB" id="A0A8E6BBP1"/>
<dbReference type="InterPro" id="IPR014048">
    <property type="entry name" value="MethylDNA_cys_MeTrfase_DNA-bd"/>
</dbReference>
<organism evidence="9 10">
    <name type="scientific">Telmatocola sphagniphila</name>
    <dbReference type="NCBI Taxonomy" id="1123043"/>
    <lineage>
        <taxon>Bacteria</taxon>
        <taxon>Pseudomonadati</taxon>
        <taxon>Planctomycetota</taxon>
        <taxon>Planctomycetia</taxon>
        <taxon>Gemmatales</taxon>
        <taxon>Gemmataceae</taxon>
    </lineage>
</organism>
<keyword evidence="3" id="KW-0489">Methyltransferase</keyword>
<dbReference type="InterPro" id="IPR036388">
    <property type="entry name" value="WH-like_DNA-bd_sf"/>
</dbReference>
<evidence type="ECO:0000256" key="4">
    <source>
        <dbReference type="ARBA" id="ARBA00022679"/>
    </source>
</evidence>
<dbReference type="FunFam" id="1.10.10.10:FF:000337">
    <property type="entry name" value="Methylated-DNA--protein-cysteine methyltransferase"/>
    <property type="match status" value="1"/>
</dbReference>
<keyword evidence="4" id="KW-0808">Transferase</keyword>
<dbReference type="PANTHER" id="PTHR10815:SF5">
    <property type="entry name" value="METHYLATED-DNA--PROTEIN-CYSTEINE METHYLTRANSFERASE"/>
    <property type="match status" value="1"/>
</dbReference>
<keyword evidence="2" id="KW-0963">Cytoplasm</keyword>
<evidence type="ECO:0000313" key="10">
    <source>
        <dbReference type="Proteomes" id="UP000676194"/>
    </source>
</evidence>
<dbReference type="Gene3D" id="1.10.10.10">
    <property type="entry name" value="Winged helix-like DNA-binding domain superfamily/Winged helix DNA-binding domain"/>
    <property type="match status" value="1"/>
</dbReference>
<evidence type="ECO:0000256" key="5">
    <source>
        <dbReference type="ARBA" id="ARBA00022763"/>
    </source>
</evidence>
<dbReference type="CDD" id="cd06445">
    <property type="entry name" value="ATase"/>
    <property type="match status" value="1"/>
</dbReference>
<keyword evidence="5" id="KW-0227">DNA damage</keyword>
<sequence>MIQRYHGKAEVVESKDSCPWNEELRSYFNGDLTALDAIPIAWAGTDFQQKAWQHLRTIPVGKTESYGQMAKALGVPKASRAVGRANGSNPVGLVVPCHRVIGANGSLTGYGFGVDRKRWLLKHEGVEVK</sequence>
<keyword evidence="6" id="KW-0234">DNA repair</keyword>
<dbReference type="InterPro" id="IPR001497">
    <property type="entry name" value="MethylDNA_cys_MeTrfase_AS"/>
</dbReference>
<dbReference type="InterPro" id="IPR036217">
    <property type="entry name" value="MethylDNA_cys_MeTrfase_DNAb"/>
</dbReference>
<keyword evidence="10" id="KW-1185">Reference proteome</keyword>
<dbReference type="Pfam" id="PF01035">
    <property type="entry name" value="DNA_binding_1"/>
    <property type="match status" value="1"/>
</dbReference>
<proteinExistence type="predicted"/>